<protein>
    <submittedName>
        <fullName evidence="2">HNH endonuclease</fullName>
    </submittedName>
</protein>
<keyword evidence="2" id="KW-0255">Endonuclease</keyword>
<dbReference type="GO" id="GO:0003676">
    <property type="term" value="F:nucleic acid binding"/>
    <property type="evidence" value="ECO:0007669"/>
    <property type="project" value="InterPro"/>
</dbReference>
<dbReference type="PATRIC" id="fig|213810.4.peg.37"/>
<keyword evidence="3" id="KW-1185">Reference proteome</keyword>
<dbReference type="Gene3D" id="1.10.30.50">
    <property type="match status" value="1"/>
</dbReference>
<dbReference type="Proteomes" id="UP000007054">
    <property type="component" value="Chromosome"/>
</dbReference>
<dbReference type="AlphaFoldDB" id="D4L9Z6"/>
<name>D4L9Z6_RUMC1</name>
<accession>D4L9Z6</accession>
<feature type="domain" description="C2H2-type" evidence="1">
    <location>
        <begin position="109"/>
        <end position="130"/>
    </location>
</feature>
<keyword evidence="2" id="KW-0540">Nuclease</keyword>
<dbReference type="InterPro" id="IPR013087">
    <property type="entry name" value="Znf_C2H2_type"/>
</dbReference>
<dbReference type="BioCyc" id="RCHA213810:RUM_RS00890-MONOMER"/>
<dbReference type="InterPro" id="IPR002711">
    <property type="entry name" value="HNH"/>
</dbReference>
<dbReference type="PROSITE" id="PS00028">
    <property type="entry name" value="ZINC_FINGER_C2H2_1"/>
    <property type="match status" value="1"/>
</dbReference>
<gene>
    <name evidence="2" type="ordered locus">RUM_01880</name>
</gene>
<dbReference type="SMART" id="SM00507">
    <property type="entry name" value="HNHc"/>
    <property type="match status" value="1"/>
</dbReference>
<evidence type="ECO:0000313" key="2">
    <source>
        <dbReference type="EMBL" id="CBL16441.1"/>
    </source>
</evidence>
<proteinExistence type="predicted"/>
<dbReference type="HOGENOM" id="CLU_142878_0_0_9"/>
<dbReference type="EMBL" id="FP929052">
    <property type="protein sequence ID" value="CBL16441.1"/>
    <property type="molecule type" value="Genomic_DNA"/>
</dbReference>
<dbReference type="KEGG" id="rch:RUM_01880"/>
<keyword evidence="2" id="KW-0378">Hydrolase</keyword>
<dbReference type="GO" id="GO:0008270">
    <property type="term" value="F:zinc ion binding"/>
    <property type="evidence" value="ECO:0007669"/>
    <property type="project" value="InterPro"/>
</dbReference>
<dbReference type="InterPro" id="IPR003615">
    <property type="entry name" value="HNH_nuc"/>
</dbReference>
<evidence type="ECO:0000313" key="3">
    <source>
        <dbReference type="Proteomes" id="UP000007054"/>
    </source>
</evidence>
<reference evidence="2" key="2">
    <citation type="submission" date="2010-03" db="EMBL/GenBank/DDBJ databases">
        <authorList>
            <person name="Pajon A."/>
        </authorList>
    </citation>
    <scope>NUCLEOTIDE SEQUENCE</scope>
    <source>
        <strain evidence="2">Type strain: 18P13</strain>
    </source>
</reference>
<reference evidence="2" key="1">
    <citation type="submission" date="2010-03" db="EMBL/GenBank/DDBJ databases">
        <title>The genome sequence of Ruminococcus sp. 18P13.</title>
        <authorList>
            <consortium name="metaHIT consortium -- http://www.metahit.eu/"/>
            <person name="Pajon A."/>
            <person name="Turner K."/>
            <person name="Parkhill J."/>
            <person name="Bernalier A."/>
        </authorList>
    </citation>
    <scope>NUCLEOTIDE SEQUENCE [LARGE SCALE GENOMIC DNA]</scope>
    <source>
        <strain evidence="2">Type strain: 18P13</strain>
    </source>
</reference>
<evidence type="ECO:0000259" key="1">
    <source>
        <dbReference type="PROSITE" id="PS00028"/>
    </source>
</evidence>
<dbReference type="Pfam" id="PF01844">
    <property type="entry name" value="HNH"/>
    <property type="match status" value="1"/>
</dbReference>
<organism evidence="2 3">
    <name type="scientific">Ruminococcus champanellensis (strain DSM 18848 / JCM 17042 / KCTC 15320 / 18P13)</name>
    <dbReference type="NCBI Taxonomy" id="213810"/>
    <lineage>
        <taxon>Bacteria</taxon>
        <taxon>Bacillati</taxon>
        <taxon>Bacillota</taxon>
        <taxon>Clostridia</taxon>
        <taxon>Eubacteriales</taxon>
        <taxon>Oscillospiraceae</taxon>
        <taxon>Ruminococcus</taxon>
    </lineage>
</organism>
<dbReference type="CDD" id="cd00085">
    <property type="entry name" value="HNHc"/>
    <property type="match status" value="1"/>
</dbReference>
<sequence>MSEHQHDSTAAPLWMYFQTVINWVNTIFPKWRKEMKGLDWGRLYHEHKSDVLDPAALETKITALMADKEVTKNSGIYEYLLTGKEKYLSRRQFDEEDARTVYEQQQGICPICGQHFDFEKMHADHITPWHAGGKTVPENLQMLCRDCNLKKSGQE</sequence>
<dbReference type="GO" id="GO:0004519">
    <property type="term" value="F:endonuclease activity"/>
    <property type="evidence" value="ECO:0007669"/>
    <property type="project" value="UniProtKB-KW"/>
</dbReference>